<dbReference type="VEuPathDB" id="ToxoDB:cyc_02048"/>
<keyword evidence="2" id="KW-1185">Reference proteome</keyword>
<dbReference type="VEuPathDB" id="ToxoDB:LOC34618953"/>
<dbReference type="GeneID" id="34618953"/>
<comment type="caution">
    <text evidence="1">The sequence shown here is derived from an EMBL/GenBank/DDBJ whole genome shotgun (WGS) entry which is preliminary data.</text>
</comment>
<dbReference type="OrthoDB" id="349305at2759"/>
<accession>A0A1D3D3V6</accession>
<organism evidence="1 2">
    <name type="scientific">Cyclospora cayetanensis</name>
    <dbReference type="NCBI Taxonomy" id="88456"/>
    <lineage>
        <taxon>Eukaryota</taxon>
        <taxon>Sar</taxon>
        <taxon>Alveolata</taxon>
        <taxon>Apicomplexa</taxon>
        <taxon>Conoidasida</taxon>
        <taxon>Coccidia</taxon>
        <taxon>Eucoccidiorida</taxon>
        <taxon>Eimeriorina</taxon>
        <taxon>Eimeriidae</taxon>
        <taxon>Cyclospora</taxon>
    </lineage>
</organism>
<protein>
    <submittedName>
        <fullName evidence="1">Uncharacterized protein</fullName>
    </submittedName>
</protein>
<reference evidence="1 2" key="1">
    <citation type="journal article" date="2016" name="BMC Genomics">
        <title>Comparative genomics reveals Cyclospora cayetanensis possesses coccidia-like metabolism and invasion components but unique surface antigens.</title>
        <authorList>
            <person name="Liu S."/>
            <person name="Wang L."/>
            <person name="Zheng H."/>
            <person name="Xu Z."/>
            <person name="Roellig D.M."/>
            <person name="Li N."/>
            <person name="Frace M.A."/>
            <person name="Tang K."/>
            <person name="Arrowood M.J."/>
            <person name="Moss D.M."/>
            <person name="Zhang L."/>
            <person name="Feng Y."/>
            <person name="Xiao L."/>
        </authorList>
    </citation>
    <scope>NUCLEOTIDE SEQUENCE [LARGE SCALE GENOMIC DNA]</scope>
    <source>
        <strain evidence="1 2">CHN_HEN01</strain>
    </source>
</reference>
<name>A0A1D3D3V6_9EIME</name>
<sequence length="571" mass="62136">MVPPAPAQGAFKKFMGDQMRKGNQGVAPPLGRSGGMVEGGMPGRPEQKEVGERPGSLLDVLLGGVMASDPMAAEGYIHTTQQEHAHQAGQKIAGMMHGSPLGYGAAASGAAHGMIDVVLDPLQQQMQLLQQHQHQNMQAMMKQLQESQLAERARLEEQLQQARQLHLAIQDEGNVIWSSLVDVQSILSGAQRGIQELGSAEGFIDELTKRLEFSLHRLSLAESAGGNPPTDPQDLQVADNSIYLETKARLGQKLSNINKELQVVNELLNNAEQRASALAEKGPSGQLISDRLLQACASLQVASATQEDYLREVVKVLENKQKECDATLERLQKMLESAFARYALELKGRATELQRKILAVLEELAKEVASGKVNREMLQAEITKVRTMSVPLAQTKLQLDELRQKISDWGNGVSRSLNTLGGLLEGGSRLMAAGDTLPSSHSVDFAPLKSAMEKAKSSENSIRQEKARVDQSLRILDMYITEGLNQQQSQQPPEQLLTPNNLANRDPYAMYALPPQPTLAAAPHQRTKRGGYGPYEAPLGSNMPMGWGNYQGAQGPQQPGHEPPFGSRGLF</sequence>
<dbReference type="AlphaFoldDB" id="A0A1D3D3V6"/>
<evidence type="ECO:0000313" key="1">
    <source>
        <dbReference type="EMBL" id="OEH78136.1"/>
    </source>
</evidence>
<evidence type="ECO:0000313" key="2">
    <source>
        <dbReference type="Proteomes" id="UP000095192"/>
    </source>
</evidence>
<dbReference type="EMBL" id="JROU02000842">
    <property type="protein sequence ID" value="OEH78136.1"/>
    <property type="molecule type" value="Genomic_DNA"/>
</dbReference>
<dbReference type="Proteomes" id="UP000095192">
    <property type="component" value="Unassembled WGS sequence"/>
</dbReference>
<proteinExistence type="predicted"/>
<gene>
    <name evidence="1" type="ORF">cyc_02048</name>
</gene>